<dbReference type="EMBL" id="AUZX01009734">
    <property type="protein sequence ID" value="EQD50852.1"/>
    <property type="molecule type" value="Genomic_DNA"/>
</dbReference>
<dbReference type="PANTHER" id="PTHR43825:SF3">
    <property type="entry name" value="PYRUVATE DEHYDROGENASE E1 COMPONENT"/>
    <property type="match status" value="1"/>
</dbReference>
<organism evidence="1">
    <name type="scientific">mine drainage metagenome</name>
    <dbReference type="NCBI Taxonomy" id="410659"/>
    <lineage>
        <taxon>unclassified sequences</taxon>
        <taxon>metagenomes</taxon>
        <taxon>ecological metagenomes</taxon>
    </lineage>
</organism>
<name>T1A1S3_9ZZZZ</name>
<dbReference type="PANTHER" id="PTHR43825">
    <property type="entry name" value="PYRUVATE DEHYDROGENASE E1 COMPONENT"/>
    <property type="match status" value="1"/>
</dbReference>
<dbReference type="InterPro" id="IPR051157">
    <property type="entry name" value="PDH/Transketolase"/>
</dbReference>
<reference evidence="1" key="1">
    <citation type="submission" date="2013-08" db="EMBL/GenBank/DDBJ databases">
        <authorList>
            <person name="Mendez C."/>
            <person name="Richter M."/>
            <person name="Ferrer M."/>
            <person name="Sanchez J."/>
        </authorList>
    </citation>
    <scope>NUCLEOTIDE SEQUENCE</scope>
</reference>
<comment type="caution">
    <text evidence="1">The sequence shown here is derived from an EMBL/GenBank/DDBJ whole genome shotgun (WGS) entry which is preliminary data.</text>
</comment>
<sequence>MATDLRRNDGDGQLDVELQEWLASLEYVIHQGDPARVERLLRRLRIAAEREGIVEAGPLTTPYINTVPREAQPPYPGDLHLEARIDALVRWNAAVMVVRANRRAEGIGGHLSSFASAATLYEVGQNHFFHGPEGGYGGDQVYFQGHSAPGMYARA</sequence>
<protein>
    <submittedName>
        <fullName evidence="1">Pyruvate dehydrogenase E1 component</fullName>
    </submittedName>
</protein>
<dbReference type="SUPFAM" id="SSF52518">
    <property type="entry name" value="Thiamin diphosphate-binding fold (THDP-binding)"/>
    <property type="match status" value="1"/>
</dbReference>
<gene>
    <name evidence="1" type="ORF">B1A_13314</name>
</gene>
<accession>T1A1S3</accession>
<keyword evidence="1" id="KW-0670">Pyruvate</keyword>
<proteinExistence type="predicted"/>
<dbReference type="Gene3D" id="3.40.50.970">
    <property type="match status" value="1"/>
</dbReference>
<dbReference type="AlphaFoldDB" id="T1A1S3"/>
<feature type="non-terminal residue" evidence="1">
    <location>
        <position position="155"/>
    </location>
</feature>
<evidence type="ECO:0000313" key="1">
    <source>
        <dbReference type="EMBL" id="EQD50852.1"/>
    </source>
</evidence>
<reference evidence="1" key="2">
    <citation type="journal article" date="2014" name="ISME J.">
        <title>Microbial stratification in low pH oxic and suboxic macroscopic growths along an acid mine drainage.</title>
        <authorList>
            <person name="Mendez-Garcia C."/>
            <person name="Mesa V."/>
            <person name="Sprenger R.R."/>
            <person name="Richter M."/>
            <person name="Diez M.S."/>
            <person name="Solano J."/>
            <person name="Bargiela R."/>
            <person name="Golyshina O.V."/>
            <person name="Manteca A."/>
            <person name="Ramos J.L."/>
            <person name="Gallego J.R."/>
            <person name="Llorente I."/>
            <person name="Martins Dos Santos V.A."/>
            <person name="Jensen O.N."/>
            <person name="Pelaez A.I."/>
            <person name="Sanchez J."/>
            <person name="Ferrer M."/>
        </authorList>
    </citation>
    <scope>NUCLEOTIDE SEQUENCE</scope>
</reference>
<dbReference type="InterPro" id="IPR029061">
    <property type="entry name" value="THDP-binding"/>
</dbReference>